<gene>
    <name evidence="1" type="ORF">TSPGSL018_5825</name>
</gene>
<dbReference type="AlphaFoldDB" id="A0A061RCI1"/>
<sequence length="49" mass="5877">MSLRIRLPEREVCHYLVVEWGALREHLDPGIKHWYNNDVKEAHLGRLPE</sequence>
<protein>
    <submittedName>
        <fullName evidence="1">Uncharacterized protein</fullName>
    </submittedName>
</protein>
<name>A0A061RCI1_9CHLO</name>
<organism evidence="1">
    <name type="scientific">Tetraselmis sp. GSL018</name>
    <dbReference type="NCBI Taxonomy" id="582737"/>
    <lineage>
        <taxon>Eukaryota</taxon>
        <taxon>Viridiplantae</taxon>
        <taxon>Chlorophyta</taxon>
        <taxon>core chlorophytes</taxon>
        <taxon>Chlorodendrophyceae</taxon>
        <taxon>Chlorodendrales</taxon>
        <taxon>Chlorodendraceae</taxon>
        <taxon>Tetraselmis</taxon>
    </lineage>
</organism>
<dbReference type="EMBL" id="GBEZ01016587">
    <property type="protein sequence ID" value="JAC69673.1"/>
    <property type="molecule type" value="Transcribed_RNA"/>
</dbReference>
<evidence type="ECO:0000313" key="1">
    <source>
        <dbReference type="EMBL" id="JAC69673.1"/>
    </source>
</evidence>
<proteinExistence type="predicted"/>
<accession>A0A061RCI1</accession>
<reference evidence="1" key="1">
    <citation type="submission" date="2014-05" db="EMBL/GenBank/DDBJ databases">
        <title>The transcriptome of the halophilic microalga Tetraselmis sp. GSL018 isolated from the Great Salt Lake, Utah.</title>
        <authorList>
            <person name="Jinkerson R.E."/>
            <person name="D'Adamo S."/>
            <person name="Posewitz M.C."/>
        </authorList>
    </citation>
    <scope>NUCLEOTIDE SEQUENCE</scope>
    <source>
        <strain evidence="1">GSL018</strain>
    </source>
</reference>